<dbReference type="EMBL" id="MOOS01000083">
    <property type="protein sequence ID" value="OUB71857.1"/>
    <property type="molecule type" value="Genomic_DNA"/>
</dbReference>
<proteinExistence type="predicted"/>
<dbReference type="CDD" id="cd00093">
    <property type="entry name" value="HTH_XRE"/>
    <property type="match status" value="1"/>
</dbReference>
<name>A0A9X6M958_BACTJ</name>
<dbReference type="GO" id="GO:0003677">
    <property type="term" value="F:DNA binding"/>
    <property type="evidence" value="ECO:0007669"/>
    <property type="project" value="InterPro"/>
</dbReference>
<dbReference type="RefSeq" id="WP_086403967.1">
    <property type="nucleotide sequence ID" value="NZ_MOOS01000083.1"/>
</dbReference>
<comment type="caution">
    <text evidence="2">The sequence shown here is derived from an EMBL/GenBank/DDBJ whole genome shotgun (WGS) entry which is preliminary data.</text>
</comment>
<dbReference type="Pfam" id="PF01381">
    <property type="entry name" value="HTH_3"/>
    <property type="match status" value="1"/>
</dbReference>
<dbReference type="InterPro" id="IPR001387">
    <property type="entry name" value="Cro/C1-type_HTH"/>
</dbReference>
<dbReference type="InterPro" id="IPR010982">
    <property type="entry name" value="Lambda_DNA-bd_dom_sf"/>
</dbReference>
<dbReference type="Proteomes" id="UP000194853">
    <property type="component" value="Unassembled WGS sequence"/>
</dbReference>
<gene>
    <name evidence="2" type="ORF">BK750_09790</name>
</gene>
<evidence type="ECO:0000313" key="3">
    <source>
        <dbReference type="Proteomes" id="UP000194853"/>
    </source>
</evidence>
<accession>A0A9X6M958</accession>
<protein>
    <submittedName>
        <fullName evidence="2">Transcriptional regulator</fullName>
    </submittedName>
</protein>
<sequence length="87" mass="9662">MYSPQVIAMILTLSKVKQNDLANLLGTTQASVSRYISGEQKIPQEQAEILRDLVGDHNLFLLQAFDGSMIAIGGDLQKRMRNTKGDR</sequence>
<dbReference type="AlphaFoldDB" id="A0A9X6M958"/>
<dbReference type="Gene3D" id="1.10.260.40">
    <property type="entry name" value="lambda repressor-like DNA-binding domains"/>
    <property type="match status" value="1"/>
</dbReference>
<organism evidence="2 3">
    <name type="scientific">Bacillus thuringiensis subsp. jegathesan</name>
    <dbReference type="NCBI Taxonomy" id="56955"/>
    <lineage>
        <taxon>Bacteria</taxon>
        <taxon>Bacillati</taxon>
        <taxon>Bacillota</taxon>
        <taxon>Bacilli</taxon>
        <taxon>Bacillales</taxon>
        <taxon>Bacillaceae</taxon>
        <taxon>Bacillus</taxon>
        <taxon>Bacillus cereus group</taxon>
    </lineage>
</organism>
<reference evidence="2 3" key="1">
    <citation type="submission" date="2016-10" db="EMBL/GenBank/DDBJ databases">
        <title>Comparative genomics of Bacillus thuringiensis reveals a path to pathogens against multiple invertebrate hosts.</title>
        <authorList>
            <person name="Zheng J."/>
            <person name="Gao Q."/>
            <person name="Liu H."/>
            <person name="Peng D."/>
            <person name="Ruan L."/>
            <person name="Sun M."/>
        </authorList>
    </citation>
    <scope>NUCLEOTIDE SEQUENCE [LARGE SCALE GENOMIC DNA]</scope>
    <source>
        <strain evidence="2">BGSC 4CF1</strain>
    </source>
</reference>
<feature type="domain" description="HTH cro/C1-type" evidence="1">
    <location>
        <begin position="13"/>
        <end position="50"/>
    </location>
</feature>
<dbReference type="SUPFAM" id="SSF47413">
    <property type="entry name" value="lambda repressor-like DNA-binding domains"/>
    <property type="match status" value="1"/>
</dbReference>
<evidence type="ECO:0000313" key="2">
    <source>
        <dbReference type="EMBL" id="OUB71857.1"/>
    </source>
</evidence>
<evidence type="ECO:0000259" key="1">
    <source>
        <dbReference type="Pfam" id="PF01381"/>
    </source>
</evidence>